<evidence type="ECO:0000259" key="12">
    <source>
        <dbReference type="PROSITE" id="PS51846"/>
    </source>
</evidence>
<dbReference type="InterPro" id="IPR046342">
    <property type="entry name" value="CBS_dom_sf"/>
</dbReference>
<reference evidence="13 16" key="2">
    <citation type="submission" date="2019-07" db="EMBL/GenBank/DDBJ databases">
        <title>Whole genome shotgun sequence of Myxococcus fulvus NBRC 100333.</title>
        <authorList>
            <person name="Hosoyama A."/>
            <person name="Uohara A."/>
            <person name="Ohji S."/>
            <person name="Ichikawa N."/>
        </authorList>
    </citation>
    <scope>NUCLEOTIDE SEQUENCE [LARGE SCALE GENOMIC DNA]</scope>
    <source>
        <strain evidence="13 16">NBRC 100333</strain>
    </source>
</reference>
<dbReference type="STRING" id="1334629.MFUL124B02_28825"/>
<dbReference type="EMBL" id="BJXR01000027">
    <property type="protein sequence ID" value="GEN08068.1"/>
    <property type="molecule type" value="Genomic_DNA"/>
</dbReference>
<evidence type="ECO:0000256" key="2">
    <source>
        <dbReference type="ARBA" id="ARBA00022475"/>
    </source>
</evidence>
<dbReference type="Gene3D" id="3.30.465.10">
    <property type="match status" value="1"/>
</dbReference>
<accession>A0A511T414</accession>
<feature type="domain" description="CBS" evidence="11">
    <location>
        <begin position="274"/>
        <end position="331"/>
    </location>
</feature>
<evidence type="ECO:0000256" key="9">
    <source>
        <dbReference type="PROSITE-ProRule" id="PRU01193"/>
    </source>
</evidence>
<dbReference type="SUPFAM" id="SSF56176">
    <property type="entry name" value="FAD-binding/transporter-associated domain-like"/>
    <property type="match status" value="1"/>
</dbReference>
<keyword evidence="7 9" id="KW-0472">Membrane</keyword>
<comment type="caution">
    <text evidence="13">The sequence shown here is derived from an EMBL/GenBank/DDBJ whole genome shotgun (WGS) entry which is preliminary data.</text>
</comment>
<dbReference type="InterPro" id="IPR016169">
    <property type="entry name" value="FAD-bd_PCMH_sub2"/>
</dbReference>
<feature type="transmembrane region" description="Helical" evidence="10">
    <location>
        <begin position="49"/>
        <end position="73"/>
    </location>
</feature>
<keyword evidence="2" id="KW-1003">Cell membrane</keyword>
<dbReference type="GO" id="GO:0005886">
    <property type="term" value="C:plasma membrane"/>
    <property type="evidence" value="ECO:0007669"/>
    <property type="project" value="UniProtKB-SubCell"/>
</dbReference>
<evidence type="ECO:0000256" key="8">
    <source>
        <dbReference type="PROSITE-ProRule" id="PRU00703"/>
    </source>
</evidence>
<proteinExistence type="predicted"/>
<dbReference type="InterPro" id="IPR044751">
    <property type="entry name" value="Ion_transp-like_CBS"/>
</dbReference>
<dbReference type="InterPro" id="IPR000644">
    <property type="entry name" value="CBS_dom"/>
</dbReference>
<dbReference type="CDD" id="cd04590">
    <property type="entry name" value="CBS_pair_CorC_HlyC_assoc"/>
    <property type="match status" value="1"/>
</dbReference>
<evidence type="ECO:0000256" key="10">
    <source>
        <dbReference type="SAM" id="Phobius"/>
    </source>
</evidence>
<dbReference type="Pfam" id="PF01595">
    <property type="entry name" value="CNNM"/>
    <property type="match status" value="1"/>
</dbReference>
<dbReference type="Pfam" id="PF03471">
    <property type="entry name" value="CorC_HlyC"/>
    <property type="match status" value="1"/>
</dbReference>
<dbReference type="InterPro" id="IPR036318">
    <property type="entry name" value="FAD-bd_PCMH-like_sf"/>
</dbReference>
<evidence type="ECO:0000256" key="7">
    <source>
        <dbReference type="ARBA" id="ARBA00023136"/>
    </source>
</evidence>
<feature type="domain" description="CBS" evidence="11">
    <location>
        <begin position="210"/>
        <end position="269"/>
    </location>
</feature>
<keyword evidence="15" id="KW-1185">Reference proteome</keyword>
<dbReference type="EMBL" id="FOIB01000006">
    <property type="protein sequence ID" value="SEU23255.1"/>
    <property type="molecule type" value="Genomic_DNA"/>
</dbReference>
<evidence type="ECO:0000256" key="6">
    <source>
        <dbReference type="ARBA" id="ARBA00023122"/>
    </source>
</evidence>
<gene>
    <name evidence="13" type="ORF">MFU01_31050</name>
    <name evidence="14" type="ORF">SAMN05443572_106510</name>
</gene>
<dbReference type="Proteomes" id="UP000321514">
    <property type="component" value="Unassembled WGS sequence"/>
</dbReference>
<keyword evidence="6 8" id="KW-0129">CBS domain</keyword>
<dbReference type="InterPro" id="IPR005170">
    <property type="entry name" value="Transptr-assoc_dom"/>
</dbReference>
<dbReference type="PANTHER" id="PTHR43099">
    <property type="entry name" value="UPF0053 PROTEIN YRKA"/>
    <property type="match status" value="1"/>
</dbReference>
<dbReference type="Proteomes" id="UP000183760">
    <property type="component" value="Unassembled WGS sequence"/>
</dbReference>
<keyword evidence="4" id="KW-0677">Repeat</keyword>
<dbReference type="InterPro" id="IPR002550">
    <property type="entry name" value="CNNM"/>
</dbReference>
<dbReference type="AlphaFoldDB" id="A0A511T414"/>
<keyword evidence="5 9" id="KW-1133">Transmembrane helix</keyword>
<dbReference type="Pfam" id="PF00571">
    <property type="entry name" value="CBS"/>
    <property type="match status" value="2"/>
</dbReference>
<feature type="transmembrane region" description="Helical" evidence="10">
    <location>
        <begin position="125"/>
        <end position="147"/>
    </location>
</feature>
<evidence type="ECO:0000256" key="5">
    <source>
        <dbReference type="ARBA" id="ARBA00022989"/>
    </source>
</evidence>
<evidence type="ECO:0000256" key="4">
    <source>
        <dbReference type="ARBA" id="ARBA00022737"/>
    </source>
</evidence>
<comment type="subcellular location">
    <subcellularLocation>
        <location evidence="1">Cell membrane</location>
        <topology evidence="1">Multi-pass membrane protein</topology>
    </subcellularLocation>
</comment>
<dbReference type="SUPFAM" id="SSF54631">
    <property type="entry name" value="CBS-domain pair"/>
    <property type="match status" value="1"/>
</dbReference>
<sequence>MLLVLANGVFAGAELAIISIRRTRLKELMEQGSGSAKAVEALRANPERFLATVQIGITVIGATAAAFGGASIANRLAPVLMDLGLPETTADEVALAAVVVFVSFLSLVLGELVPKSLALRASERYGMLIGRPLLGLSWVMRPVVWFLTASSNVVLRLFGDRTNFTESRLSAEELQALVEEAAKQGSLDPKAGEIAARAFEMGDLSVGELMVTREQIVALRRHANADEIRQMLLERGHSRMPVFEGSLDNIVGYVIAKDLLAVAWEGNLIVLEDVLRPAFFLVETMRAMDALKELQRRRMQLAIIVDERGGVVGLVTVEDLVEEMVGDILSESETPEELVRRESPVAAVVQGSAAIRDVNRELGLELAEDGDYSTVAGLSIALAGGAIPEPGTKLKTKDGLELEVVEASPRRVRTVRIFLPPPQPEEGDSA</sequence>
<feature type="transmembrane region" description="Helical" evidence="10">
    <location>
        <begin position="93"/>
        <end position="113"/>
    </location>
</feature>
<evidence type="ECO:0000259" key="11">
    <source>
        <dbReference type="PROSITE" id="PS51371"/>
    </source>
</evidence>
<dbReference type="PANTHER" id="PTHR43099:SF5">
    <property type="entry name" value="HLYC_CORC FAMILY TRANSPORTER"/>
    <property type="match status" value="1"/>
</dbReference>
<evidence type="ECO:0000313" key="13">
    <source>
        <dbReference type="EMBL" id="GEN08068.1"/>
    </source>
</evidence>
<dbReference type="InterPro" id="IPR051676">
    <property type="entry name" value="UPF0053_domain"/>
</dbReference>
<dbReference type="Gene3D" id="3.10.580.10">
    <property type="entry name" value="CBS-domain"/>
    <property type="match status" value="1"/>
</dbReference>
<keyword evidence="3 9" id="KW-0812">Transmembrane</keyword>
<dbReference type="SMART" id="SM01091">
    <property type="entry name" value="CorC_HlyC"/>
    <property type="match status" value="1"/>
</dbReference>
<feature type="domain" description="CNNM transmembrane" evidence="12">
    <location>
        <begin position="1"/>
        <end position="191"/>
    </location>
</feature>
<reference evidence="14 15" key="1">
    <citation type="submission" date="2016-10" db="EMBL/GenBank/DDBJ databases">
        <authorList>
            <person name="Varghese N."/>
            <person name="Submissions S."/>
        </authorList>
    </citation>
    <scope>NUCLEOTIDE SEQUENCE [LARGE SCALE GENOMIC DNA]</scope>
    <source>
        <strain evidence="14 15">DSM 16525</strain>
    </source>
</reference>
<evidence type="ECO:0000256" key="1">
    <source>
        <dbReference type="ARBA" id="ARBA00004651"/>
    </source>
</evidence>
<evidence type="ECO:0000313" key="14">
    <source>
        <dbReference type="EMBL" id="SEU23255.1"/>
    </source>
</evidence>
<evidence type="ECO:0000256" key="3">
    <source>
        <dbReference type="ARBA" id="ARBA00022692"/>
    </source>
</evidence>
<dbReference type="PROSITE" id="PS51371">
    <property type="entry name" value="CBS"/>
    <property type="match status" value="2"/>
</dbReference>
<evidence type="ECO:0000313" key="16">
    <source>
        <dbReference type="Proteomes" id="UP000321514"/>
    </source>
</evidence>
<name>A0A511T414_MYXFU</name>
<evidence type="ECO:0000313" key="15">
    <source>
        <dbReference type="Proteomes" id="UP000183760"/>
    </source>
</evidence>
<dbReference type="GO" id="GO:0050660">
    <property type="term" value="F:flavin adenine dinucleotide binding"/>
    <property type="evidence" value="ECO:0007669"/>
    <property type="project" value="InterPro"/>
</dbReference>
<dbReference type="PROSITE" id="PS51846">
    <property type="entry name" value="CNNM"/>
    <property type="match status" value="1"/>
</dbReference>
<organism evidence="13 16">
    <name type="scientific">Myxococcus fulvus</name>
    <dbReference type="NCBI Taxonomy" id="33"/>
    <lineage>
        <taxon>Bacteria</taxon>
        <taxon>Pseudomonadati</taxon>
        <taxon>Myxococcota</taxon>
        <taxon>Myxococcia</taxon>
        <taxon>Myxococcales</taxon>
        <taxon>Cystobacterineae</taxon>
        <taxon>Myxococcaceae</taxon>
        <taxon>Myxococcus</taxon>
    </lineage>
</organism>
<protein>
    <submittedName>
        <fullName evidence="14">Hemolysin</fullName>
    </submittedName>
</protein>